<organism evidence="1">
    <name type="scientific">Gokushovirinae environmental samples</name>
    <dbReference type="NCBI Taxonomy" id="1478972"/>
    <lineage>
        <taxon>Viruses</taxon>
        <taxon>Monodnaviria</taxon>
        <taxon>Sangervirae</taxon>
        <taxon>Phixviricota</taxon>
        <taxon>Malgrandaviricetes</taxon>
        <taxon>Petitvirales</taxon>
        <taxon>Microviridae</taxon>
        <taxon>environmental samples</taxon>
    </lineage>
</organism>
<proteinExistence type="predicted"/>
<accession>A0A2R3UAZ7</accession>
<evidence type="ECO:0000313" key="1">
    <source>
        <dbReference type="EMBL" id="AVQ10330.1"/>
    </source>
</evidence>
<dbReference type="EMBL" id="MH029535">
    <property type="protein sequence ID" value="AVQ10330.1"/>
    <property type="molecule type" value="Genomic_DNA"/>
</dbReference>
<name>A0A2R3UAZ7_9VIRU</name>
<sequence>MRENERGETYWLTPEFNVMSRRPGIAKKWFDKNKDDVFPHDHVISRGHPAKPPRAYDKWLEQIDPYLHQEIKTARENAPHNPEDETNARLEARETVALAKLTQNKRSLE</sequence>
<protein>
    <submittedName>
        <fullName evidence="1">Replication protein VP4</fullName>
    </submittedName>
</protein>
<reference evidence="1" key="1">
    <citation type="submission" date="2018-03" db="EMBL/GenBank/DDBJ databases">
        <title>Twenty-four Novel Viral Genomes identified from the Dushanzi Mud Volcanic Sediment in Xinjiang, China.</title>
        <authorList>
            <person name="Han L."/>
        </authorList>
    </citation>
    <scope>NUCLEOTIDE SEQUENCE</scope>
</reference>